<proteinExistence type="predicted"/>
<keyword evidence="3" id="KW-1185">Reference proteome</keyword>
<protein>
    <recommendedName>
        <fullName evidence="4">Phosphoglycerate mutase family protein</fullName>
    </recommendedName>
</protein>
<sequence>MVKTIITCVRHAQGYHNVSTANHALPDPDLTPLGESQCRTLAASFPEPSKITHLVASPLRRTLYTCLLSFPTAVAAGLKVLALPELQETSDLPCDTGSAPSKLQAEFSTGQFAGTVDLSRVEEGWNSKTGRWSPASGAIEARARDARLFLRELGKQGGDGDKEIIVVTHGGYLHYFTEDWDGYGKFTGTGWANTEFRSYEFVDKTGGDQNASLIETKESRARRVGSTKPLTADEQRELRASAERAAADQGFVNGGDNAKL</sequence>
<dbReference type="InParanoid" id="A0A2T3B1M8"/>
<dbReference type="Gene3D" id="3.40.50.1240">
    <property type="entry name" value="Phosphoglycerate mutase-like"/>
    <property type="match status" value="1"/>
</dbReference>
<dbReference type="PANTHER" id="PTHR48100:SF54">
    <property type="entry name" value="PHOSPHATASE SPAC5H10.03-RELATED"/>
    <property type="match status" value="1"/>
</dbReference>
<feature type="compositionally biased region" description="Basic and acidic residues" evidence="1">
    <location>
        <begin position="231"/>
        <end position="246"/>
    </location>
</feature>
<dbReference type="OrthoDB" id="496981at2759"/>
<evidence type="ECO:0000313" key="2">
    <source>
        <dbReference type="EMBL" id="PSS18453.1"/>
    </source>
</evidence>
<dbReference type="AlphaFoldDB" id="A0A2T3B1M8"/>
<dbReference type="InterPro" id="IPR029033">
    <property type="entry name" value="His_PPase_superfam"/>
</dbReference>
<evidence type="ECO:0008006" key="4">
    <source>
        <dbReference type="Google" id="ProtNLM"/>
    </source>
</evidence>
<dbReference type="SUPFAM" id="SSF53254">
    <property type="entry name" value="Phosphoglycerate mutase-like"/>
    <property type="match status" value="1"/>
</dbReference>
<feature type="region of interest" description="Disordered" evidence="1">
    <location>
        <begin position="219"/>
        <end position="260"/>
    </location>
</feature>
<dbReference type="GO" id="GO:0005737">
    <property type="term" value="C:cytoplasm"/>
    <property type="evidence" value="ECO:0007669"/>
    <property type="project" value="TreeGrafter"/>
</dbReference>
<dbReference type="PANTHER" id="PTHR48100">
    <property type="entry name" value="BROAD-SPECIFICITY PHOSPHATASE YOR283W-RELATED"/>
    <property type="match status" value="1"/>
</dbReference>
<dbReference type="RefSeq" id="XP_024720805.1">
    <property type="nucleotide sequence ID" value="XM_024866655.1"/>
</dbReference>
<evidence type="ECO:0000256" key="1">
    <source>
        <dbReference type="SAM" id="MobiDB-lite"/>
    </source>
</evidence>
<reference evidence="2 3" key="1">
    <citation type="journal article" date="2018" name="New Phytol.">
        <title>Comparative genomics and transcriptomics depict ericoid mycorrhizal fungi as versatile saprotrophs and plant mutualists.</title>
        <authorList>
            <person name="Martino E."/>
            <person name="Morin E."/>
            <person name="Grelet G.A."/>
            <person name="Kuo A."/>
            <person name="Kohler A."/>
            <person name="Daghino S."/>
            <person name="Barry K.W."/>
            <person name="Cichocki N."/>
            <person name="Clum A."/>
            <person name="Dockter R.B."/>
            <person name="Hainaut M."/>
            <person name="Kuo R.C."/>
            <person name="LaButti K."/>
            <person name="Lindahl B.D."/>
            <person name="Lindquist E.A."/>
            <person name="Lipzen A."/>
            <person name="Khouja H.R."/>
            <person name="Magnuson J."/>
            <person name="Murat C."/>
            <person name="Ohm R.A."/>
            <person name="Singer S.W."/>
            <person name="Spatafora J.W."/>
            <person name="Wang M."/>
            <person name="Veneault-Fourrey C."/>
            <person name="Henrissat B."/>
            <person name="Grigoriev I.V."/>
            <person name="Martin F.M."/>
            <person name="Perotto S."/>
        </authorList>
    </citation>
    <scope>NUCLEOTIDE SEQUENCE [LARGE SCALE GENOMIC DNA]</scope>
    <source>
        <strain evidence="2 3">ATCC 22711</strain>
    </source>
</reference>
<dbReference type="SMART" id="SM00855">
    <property type="entry name" value="PGAM"/>
    <property type="match status" value="1"/>
</dbReference>
<dbReference type="EMBL" id="KZ679011">
    <property type="protein sequence ID" value="PSS18453.1"/>
    <property type="molecule type" value="Genomic_DNA"/>
</dbReference>
<dbReference type="InterPro" id="IPR013078">
    <property type="entry name" value="His_Pase_superF_clade-1"/>
</dbReference>
<organism evidence="2 3">
    <name type="scientific">Amorphotheca resinae ATCC 22711</name>
    <dbReference type="NCBI Taxonomy" id="857342"/>
    <lineage>
        <taxon>Eukaryota</taxon>
        <taxon>Fungi</taxon>
        <taxon>Dikarya</taxon>
        <taxon>Ascomycota</taxon>
        <taxon>Pezizomycotina</taxon>
        <taxon>Leotiomycetes</taxon>
        <taxon>Helotiales</taxon>
        <taxon>Amorphothecaceae</taxon>
        <taxon>Amorphotheca</taxon>
    </lineage>
</organism>
<dbReference type="Proteomes" id="UP000241818">
    <property type="component" value="Unassembled WGS sequence"/>
</dbReference>
<dbReference type="Pfam" id="PF00300">
    <property type="entry name" value="His_Phos_1"/>
    <property type="match status" value="1"/>
</dbReference>
<name>A0A2T3B1M8_AMORE</name>
<evidence type="ECO:0000313" key="3">
    <source>
        <dbReference type="Proteomes" id="UP000241818"/>
    </source>
</evidence>
<accession>A0A2T3B1M8</accession>
<gene>
    <name evidence="2" type="ORF">M430DRAFT_34989</name>
</gene>
<dbReference type="CDD" id="cd07067">
    <property type="entry name" value="HP_PGM_like"/>
    <property type="match status" value="1"/>
</dbReference>
<dbReference type="InterPro" id="IPR050275">
    <property type="entry name" value="PGM_Phosphatase"/>
</dbReference>
<dbReference type="GeneID" id="36574736"/>
<dbReference type="GO" id="GO:0016791">
    <property type="term" value="F:phosphatase activity"/>
    <property type="evidence" value="ECO:0007669"/>
    <property type="project" value="TreeGrafter"/>
</dbReference>